<dbReference type="PANTHER" id="PTHR48094">
    <property type="entry name" value="PROTEIN/NUCLEIC ACID DEGLYCASE DJ-1-RELATED"/>
    <property type="match status" value="1"/>
</dbReference>
<protein>
    <recommendedName>
        <fullName evidence="3">DJ-1/PfpI domain-containing protein</fullName>
    </recommendedName>
</protein>
<comment type="caution">
    <text evidence="4">The sequence shown here is derived from an EMBL/GenBank/DDBJ whole genome shotgun (WGS) entry which is preliminary data.</text>
</comment>
<dbReference type="GO" id="GO:0006979">
    <property type="term" value="P:response to oxidative stress"/>
    <property type="evidence" value="ECO:0007669"/>
    <property type="project" value="TreeGrafter"/>
</dbReference>
<evidence type="ECO:0000259" key="3">
    <source>
        <dbReference type="Pfam" id="PF01965"/>
    </source>
</evidence>
<dbReference type="CDD" id="cd03135">
    <property type="entry name" value="GATase1_DJ-1"/>
    <property type="match status" value="1"/>
</dbReference>
<dbReference type="FunFam" id="3.40.50.880:FF:000022">
    <property type="entry name" value="protein deglycase DJ-1"/>
    <property type="match status" value="1"/>
</dbReference>
<keyword evidence="2" id="KW-0963">Cytoplasm</keyword>
<dbReference type="Pfam" id="PF01965">
    <property type="entry name" value="DJ-1_PfpI"/>
    <property type="match status" value="1"/>
</dbReference>
<organism evidence="4 5">
    <name type="scientific">Daphnia galeata</name>
    <dbReference type="NCBI Taxonomy" id="27404"/>
    <lineage>
        <taxon>Eukaryota</taxon>
        <taxon>Metazoa</taxon>
        <taxon>Ecdysozoa</taxon>
        <taxon>Arthropoda</taxon>
        <taxon>Crustacea</taxon>
        <taxon>Branchiopoda</taxon>
        <taxon>Diplostraca</taxon>
        <taxon>Cladocera</taxon>
        <taxon>Anomopoda</taxon>
        <taxon>Daphniidae</taxon>
        <taxon>Daphnia</taxon>
    </lineage>
</organism>
<dbReference type="GO" id="GO:0046295">
    <property type="term" value="P:glycolate biosynthetic process"/>
    <property type="evidence" value="ECO:0007669"/>
    <property type="project" value="TreeGrafter"/>
</dbReference>
<reference evidence="4" key="1">
    <citation type="submission" date="2021-11" db="EMBL/GenBank/DDBJ databases">
        <authorList>
            <person name="Schell T."/>
        </authorList>
    </citation>
    <scope>NUCLEOTIDE SEQUENCE</scope>
    <source>
        <strain evidence="4">M5</strain>
    </source>
</reference>
<dbReference type="EMBL" id="CAKKLH010000013">
    <property type="protein sequence ID" value="CAH0099098.1"/>
    <property type="molecule type" value="Genomic_DNA"/>
</dbReference>
<evidence type="ECO:0000313" key="5">
    <source>
        <dbReference type="Proteomes" id="UP000789390"/>
    </source>
</evidence>
<dbReference type="AlphaFoldDB" id="A0A8J2RE29"/>
<dbReference type="OrthoDB" id="543156at2759"/>
<dbReference type="Proteomes" id="UP000789390">
    <property type="component" value="Unassembled WGS sequence"/>
</dbReference>
<feature type="domain" description="DJ-1/PfpI" evidence="3">
    <location>
        <begin position="3"/>
        <end position="175"/>
    </location>
</feature>
<dbReference type="GO" id="GO:0005634">
    <property type="term" value="C:nucleus"/>
    <property type="evidence" value="ECO:0007669"/>
    <property type="project" value="TreeGrafter"/>
</dbReference>
<accession>A0A8J2RE29</accession>
<dbReference type="PANTHER" id="PTHR48094:SF12">
    <property type="entry name" value="PARKINSON DISEASE PROTEIN 7 HOMOLOG"/>
    <property type="match status" value="1"/>
</dbReference>
<dbReference type="GO" id="GO:0005739">
    <property type="term" value="C:mitochondrion"/>
    <property type="evidence" value="ECO:0007669"/>
    <property type="project" value="TreeGrafter"/>
</dbReference>
<dbReference type="InterPro" id="IPR029062">
    <property type="entry name" value="Class_I_gatase-like"/>
</dbReference>
<dbReference type="InterPro" id="IPR002818">
    <property type="entry name" value="DJ-1/PfpI"/>
</dbReference>
<dbReference type="Gene3D" id="3.40.50.880">
    <property type="match status" value="1"/>
</dbReference>
<keyword evidence="5" id="KW-1185">Reference proteome</keyword>
<comment type="subcellular location">
    <subcellularLocation>
        <location evidence="1">Cytoplasm</location>
    </subcellularLocation>
</comment>
<dbReference type="GO" id="GO:0051896">
    <property type="term" value="P:regulation of phosphatidylinositol 3-kinase/protein kinase B signal transduction"/>
    <property type="evidence" value="ECO:0007669"/>
    <property type="project" value="UniProtKB-ARBA"/>
</dbReference>
<evidence type="ECO:0000256" key="1">
    <source>
        <dbReference type="ARBA" id="ARBA00004496"/>
    </source>
</evidence>
<dbReference type="InterPro" id="IPR006287">
    <property type="entry name" value="DJ-1"/>
</dbReference>
<evidence type="ECO:0000313" key="4">
    <source>
        <dbReference type="EMBL" id="CAH0099098.1"/>
    </source>
</evidence>
<dbReference type="NCBIfam" id="TIGR01383">
    <property type="entry name" value="not_thiJ"/>
    <property type="match status" value="1"/>
</dbReference>
<proteinExistence type="predicted"/>
<sequence>MNKRALIILAEGAEEIEAVITIDTLRRGGVCLIENMIDVTVAGLAGKEIVKCSRLVSIFPDTSLEAQVNSLYDAVILPGGLKGTELLSEAQLVGQILKHHEKEGKIVAAICAAPIAFKSHGIANGKKITSYPSVKERLVNNYQYIDEEKVVVDGNVTTSRGPGTAFEFALSLVEQLVGKEIVDLVASQLLLKI</sequence>
<evidence type="ECO:0000256" key="2">
    <source>
        <dbReference type="ARBA" id="ARBA00022490"/>
    </source>
</evidence>
<name>A0A8J2RE29_9CRUS</name>
<dbReference type="SUPFAM" id="SSF52317">
    <property type="entry name" value="Class I glutamine amidotransferase-like"/>
    <property type="match status" value="1"/>
</dbReference>
<dbReference type="GO" id="GO:1903189">
    <property type="term" value="P:glyoxal metabolic process"/>
    <property type="evidence" value="ECO:0007669"/>
    <property type="project" value="TreeGrafter"/>
</dbReference>
<gene>
    <name evidence="4" type="ORF">DGAL_LOCUS1207</name>
</gene>
<dbReference type="InterPro" id="IPR050325">
    <property type="entry name" value="Prot/Nucl_acid_deglycase"/>
</dbReference>